<evidence type="ECO:0000313" key="21">
    <source>
        <dbReference type="EnsemblMetazoa" id="G13525.2:cds"/>
    </source>
</evidence>
<keyword evidence="6" id="KW-0255">Endonuclease</keyword>
<dbReference type="SMART" id="SM00484">
    <property type="entry name" value="XPGI"/>
    <property type="match status" value="1"/>
</dbReference>
<dbReference type="GO" id="GO:0006298">
    <property type="term" value="P:mismatch repair"/>
    <property type="evidence" value="ECO:0007669"/>
    <property type="project" value="TreeGrafter"/>
</dbReference>
<dbReference type="PROSITE" id="PS00842">
    <property type="entry name" value="XPG_2"/>
    <property type="match status" value="1"/>
</dbReference>
<feature type="region of interest" description="Disordered" evidence="18">
    <location>
        <begin position="479"/>
        <end position="513"/>
    </location>
</feature>
<keyword evidence="12 17" id="KW-0267">Excision nuclease</keyword>
<organism evidence="21 22">
    <name type="scientific">Magallana gigas</name>
    <name type="common">Pacific oyster</name>
    <name type="synonym">Crassostrea gigas</name>
    <dbReference type="NCBI Taxonomy" id="29159"/>
    <lineage>
        <taxon>Eukaryota</taxon>
        <taxon>Metazoa</taxon>
        <taxon>Spiralia</taxon>
        <taxon>Lophotrochozoa</taxon>
        <taxon>Mollusca</taxon>
        <taxon>Bivalvia</taxon>
        <taxon>Autobranchia</taxon>
        <taxon>Pteriomorphia</taxon>
        <taxon>Ostreida</taxon>
        <taxon>Ostreoidea</taxon>
        <taxon>Ostreidae</taxon>
        <taxon>Magallana</taxon>
    </lineage>
</organism>
<feature type="compositionally biased region" description="Polar residues" evidence="18">
    <location>
        <begin position="484"/>
        <end position="500"/>
    </location>
</feature>
<comment type="cofactor">
    <cofactor evidence="17">
        <name>Mg(2+)</name>
        <dbReference type="ChEBI" id="CHEBI:18420"/>
    </cofactor>
    <text evidence="17">Binds 2 magnesium ions per subunit. They probably participate in the reaction catalyzed by the enzyme. May bind an additional third magnesium ion after substrate binding.</text>
</comment>
<dbReference type="InterPro" id="IPR036279">
    <property type="entry name" value="5-3_exonuclease_C_sf"/>
</dbReference>
<keyword evidence="11 17" id="KW-0460">Magnesium</keyword>
<dbReference type="CDD" id="cd09857">
    <property type="entry name" value="PIN_EXO1"/>
    <property type="match status" value="1"/>
</dbReference>
<dbReference type="GO" id="GO:0005634">
    <property type="term" value="C:nucleus"/>
    <property type="evidence" value="ECO:0007669"/>
    <property type="project" value="UniProtKB-SubCell"/>
</dbReference>
<feature type="region of interest" description="Disordered" evidence="18">
    <location>
        <begin position="401"/>
        <end position="460"/>
    </location>
</feature>
<name>A0A8W8IDV9_MAGGI</name>
<keyword evidence="10 17" id="KW-0269">Exonuclease</keyword>
<feature type="region of interest" description="Disordered" evidence="18">
    <location>
        <begin position="733"/>
        <end position="780"/>
    </location>
</feature>
<evidence type="ECO:0000256" key="5">
    <source>
        <dbReference type="ARBA" id="ARBA00022723"/>
    </source>
</evidence>
<evidence type="ECO:0000259" key="19">
    <source>
        <dbReference type="SMART" id="SM00484"/>
    </source>
</evidence>
<keyword evidence="13 17" id="KW-0238">DNA-binding</keyword>
<dbReference type="GO" id="GO:0017108">
    <property type="term" value="F:5'-flap endonuclease activity"/>
    <property type="evidence" value="ECO:0007669"/>
    <property type="project" value="TreeGrafter"/>
</dbReference>
<keyword evidence="15 17" id="KW-0539">Nucleus</keyword>
<evidence type="ECO:0000259" key="20">
    <source>
        <dbReference type="SMART" id="SM00485"/>
    </source>
</evidence>
<evidence type="ECO:0000256" key="13">
    <source>
        <dbReference type="ARBA" id="ARBA00023125"/>
    </source>
</evidence>
<dbReference type="InterPro" id="IPR029060">
    <property type="entry name" value="PIN-like_dom_sf"/>
</dbReference>
<dbReference type="Gene3D" id="3.40.50.1010">
    <property type="entry name" value="5'-nuclease"/>
    <property type="match status" value="1"/>
</dbReference>
<comment type="function">
    <text evidence="16">5'-&gt;3' double-stranded DNA exonuclease which may also contain a cryptic 3'-&gt;5' double-stranded DNA exonuclease activity. Also exhibits endonuclease activity against 5'-overhanging flap structures similar to those generated by displacement synthesis when DNA polymerase encounters the 5'-end of a downstream Okazaki fragment. Required for DNA mismatch repair (MMR).</text>
</comment>
<keyword evidence="4 17" id="KW-0540">Nuclease</keyword>
<dbReference type="PROSITE" id="PS00841">
    <property type="entry name" value="XPG_1"/>
    <property type="match status" value="1"/>
</dbReference>
<evidence type="ECO:0000256" key="10">
    <source>
        <dbReference type="ARBA" id="ARBA00022839"/>
    </source>
</evidence>
<dbReference type="Gene3D" id="1.10.150.20">
    <property type="entry name" value="5' to 3' exonuclease, C-terminal subdomain"/>
    <property type="match status" value="1"/>
</dbReference>
<keyword evidence="8 17" id="KW-0228">DNA excision</keyword>
<sequence length="828" mass="93407">MGVTGLLPFLKKIHVPVNVAKFEGCTVAIDAYCWLHKGAFSCAEKLALGEPTDQYVYYCMKYVEMLLKKNLKPVLVFDGCHLPSKKDVEKSRREKREINKKKAAQLLREGKRAEARECLQRCIDISPDMALNLMNACRARGVDCIVAPYEADAQLAYLNKCGIAQLIITEDSDLLLFGCDKVIFKMDHFGNGVLIEQSRLNEVMEIQSGFYTFEKFRYMCILSGCDYLSSLQGIGLGKAAKVFKRARQSELKLLLKKFPSTYLNMSLAVPDEYIDGFIRANNTFLYQLVYDPLQRRLRPLNSYEEGLNAQQLPYAGAMFPQDEAYQIALGNINIYTRGKFADFDPDTFVPPKASKKRPEQLHRLSIWDRNYRTRPKTELREVQNIPRPSLHGKEVIVKKNFQVKRPPAEDDKNVKSDNELSKLYQEENDENSSSPSSPKKRRRSSGDSEEDLPKSPVKKFRKLYMSPSKVQFFDSLKDADQEVCDQSPSKVQDQSEQVSESPPECLKPSPKRNRFAVLSEEKREKFSINTSKSIVRSRFFASSVEGSENSTEKKLEEYVSKNPEVDKGIERNKEKEEKLDESKISTSNELGSTSETSPPNPVHPKTKSSPGSAFTWSKFKYSKTSNVTSSKTGKVNSDYKKVGSESCLSNYFLSKSRDVDSFVPSSTSQLKPVKSCDDIGDVEDSVSQSSYVQETLSQASSVSYSQESGAYSIDLECLPDSQEIQTISEEYVAQTESVSRQTKPIQESKKNPPATKKLGCRASGLSKNKKGKGSSDDKQQSIKDLFSKFAFNKREEKLCPGEDQDVELVSFTPSNKPCTKAVQRKLLP</sequence>
<feature type="domain" description="XPG N-terminal" evidence="20">
    <location>
        <begin position="1"/>
        <end position="99"/>
    </location>
</feature>
<keyword evidence="9 17" id="KW-0378">Hydrolase</keyword>
<dbReference type="InterPro" id="IPR008918">
    <property type="entry name" value="HhH2"/>
</dbReference>
<dbReference type="Pfam" id="PF00752">
    <property type="entry name" value="XPG_N"/>
    <property type="match status" value="1"/>
</dbReference>
<evidence type="ECO:0000256" key="7">
    <source>
        <dbReference type="ARBA" id="ARBA00022763"/>
    </source>
</evidence>
<evidence type="ECO:0000256" key="17">
    <source>
        <dbReference type="RuleBase" id="RU910737"/>
    </source>
</evidence>
<reference evidence="21" key="1">
    <citation type="submission" date="2022-08" db="UniProtKB">
        <authorList>
            <consortium name="EnsemblMetazoa"/>
        </authorList>
    </citation>
    <scope>IDENTIFICATION</scope>
    <source>
        <strain evidence="21">05x7-T-G4-1.051#20</strain>
    </source>
</reference>
<dbReference type="FunFam" id="3.40.50.1010:FF:000096">
    <property type="entry name" value="Exonuclease 1"/>
    <property type="match status" value="1"/>
</dbReference>
<dbReference type="InterPro" id="IPR006086">
    <property type="entry name" value="XPG-I_dom"/>
</dbReference>
<proteinExistence type="inferred from homology"/>
<dbReference type="EnsemblMetazoa" id="G13525.2">
    <property type="protein sequence ID" value="G13525.2:cds"/>
    <property type="gene ID" value="G13525"/>
</dbReference>
<evidence type="ECO:0000256" key="6">
    <source>
        <dbReference type="ARBA" id="ARBA00022759"/>
    </source>
</evidence>
<dbReference type="GO" id="GO:0003677">
    <property type="term" value="F:DNA binding"/>
    <property type="evidence" value="ECO:0007669"/>
    <property type="project" value="UniProtKB-UniRule"/>
</dbReference>
<evidence type="ECO:0000256" key="12">
    <source>
        <dbReference type="ARBA" id="ARBA00022881"/>
    </source>
</evidence>
<dbReference type="InterPro" id="IPR006085">
    <property type="entry name" value="XPG_DNA_repair_N"/>
</dbReference>
<evidence type="ECO:0000256" key="2">
    <source>
        <dbReference type="ARBA" id="ARBA00010563"/>
    </source>
</evidence>
<evidence type="ECO:0000256" key="1">
    <source>
        <dbReference type="ARBA" id="ARBA00004123"/>
    </source>
</evidence>
<dbReference type="Pfam" id="PF00867">
    <property type="entry name" value="XPG_I"/>
    <property type="match status" value="1"/>
</dbReference>
<dbReference type="InterPro" id="IPR019974">
    <property type="entry name" value="XPG_CS"/>
</dbReference>
<evidence type="ECO:0000256" key="4">
    <source>
        <dbReference type="ARBA" id="ARBA00022722"/>
    </source>
</evidence>
<keyword evidence="14 17" id="KW-0234">DNA repair</keyword>
<dbReference type="OMA" id="CMKYVEM"/>
<evidence type="ECO:0000256" key="14">
    <source>
        <dbReference type="ARBA" id="ARBA00023204"/>
    </source>
</evidence>
<feature type="compositionally biased region" description="Polar residues" evidence="18">
    <location>
        <begin position="733"/>
        <end position="745"/>
    </location>
</feature>
<protein>
    <recommendedName>
        <fullName evidence="3 17">Exonuclease 1</fullName>
        <ecNumber evidence="17">3.1.-.-</ecNumber>
    </recommendedName>
</protein>
<comment type="function">
    <text evidence="17">5'-&gt;3' double-stranded DNA exonuclease which may also possess a cryptic 3'-&gt;5' double-stranded DNA exonuclease activity. Functions in DNA mismatch repair.</text>
</comment>
<feature type="compositionally biased region" description="Polar residues" evidence="18">
    <location>
        <begin position="584"/>
        <end position="597"/>
    </location>
</feature>
<dbReference type="InterPro" id="IPR037315">
    <property type="entry name" value="EXO1_H3TH"/>
</dbReference>
<dbReference type="PRINTS" id="PR00853">
    <property type="entry name" value="XPGRADSUPER"/>
</dbReference>
<keyword evidence="22" id="KW-1185">Reference proteome</keyword>
<dbReference type="PANTHER" id="PTHR11081">
    <property type="entry name" value="FLAP ENDONUCLEASE FAMILY MEMBER"/>
    <property type="match status" value="1"/>
</dbReference>
<evidence type="ECO:0000256" key="9">
    <source>
        <dbReference type="ARBA" id="ARBA00022801"/>
    </source>
</evidence>
<feature type="compositionally biased region" description="Basic and acidic residues" evidence="18">
    <location>
        <begin position="550"/>
        <end position="583"/>
    </location>
</feature>
<feature type="compositionally biased region" description="Basic and acidic residues" evidence="18">
    <location>
        <begin position="406"/>
        <end position="420"/>
    </location>
</feature>
<dbReference type="CDD" id="cd09908">
    <property type="entry name" value="H3TH_EXO1"/>
    <property type="match status" value="1"/>
</dbReference>
<dbReference type="GO" id="GO:0035312">
    <property type="term" value="F:5'-3' DNA exonuclease activity"/>
    <property type="evidence" value="ECO:0007669"/>
    <property type="project" value="UniProtKB-UniRule"/>
</dbReference>
<evidence type="ECO:0000256" key="16">
    <source>
        <dbReference type="ARBA" id="ARBA00055562"/>
    </source>
</evidence>
<comment type="subcellular location">
    <subcellularLocation>
        <location evidence="1 17">Nucleus</location>
    </subcellularLocation>
</comment>
<keyword evidence="5 17" id="KW-0479">Metal-binding</keyword>
<evidence type="ECO:0000256" key="18">
    <source>
        <dbReference type="SAM" id="MobiDB-lite"/>
    </source>
</evidence>
<dbReference type="EC" id="3.1.-.-" evidence="17"/>
<dbReference type="InterPro" id="IPR044752">
    <property type="entry name" value="PIN-like_EXO1"/>
</dbReference>
<dbReference type="GO" id="GO:0046872">
    <property type="term" value="F:metal ion binding"/>
    <property type="evidence" value="ECO:0007669"/>
    <property type="project" value="UniProtKB-UniRule"/>
</dbReference>
<comment type="similarity">
    <text evidence="2 17">Belongs to the XPG/RAD2 endonuclease family. EXO1 subfamily.</text>
</comment>
<dbReference type="FunFam" id="1.10.150.20:FF:000011">
    <property type="entry name" value="exonuclease 1"/>
    <property type="match status" value="1"/>
</dbReference>
<keyword evidence="7 17" id="KW-0227">DNA damage</keyword>
<evidence type="ECO:0000256" key="11">
    <source>
        <dbReference type="ARBA" id="ARBA00022842"/>
    </source>
</evidence>
<dbReference type="OrthoDB" id="26491at2759"/>
<dbReference type="SMART" id="SM00485">
    <property type="entry name" value="XPGN"/>
    <property type="match status" value="1"/>
</dbReference>
<accession>A0A8W8IDV9</accession>
<dbReference type="GO" id="GO:0006310">
    <property type="term" value="P:DNA recombination"/>
    <property type="evidence" value="ECO:0007669"/>
    <property type="project" value="TreeGrafter"/>
</dbReference>
<dbReference type="SMART" id="SM00279">
    <property type="entry name" value="HhH2"/>
    <property type="match status" value="1"/>
</dbReference>
<feature type="region of interest" description="Disordered" evidence="18">
    <location>
        <begin position="539"/>
        <end position="614"/>
    </location>
</feature>
<dbReference type="SUPFAM" id="SSF47807">
    <property type="entry name" value="5' to 3' exonuclease, C-terminal subdomain"/>
    <property type="match status" value="1"/>
</dbReference>
<dbReference type="Proteomes" id="UP000005408">
    <property type="component" value="Unassembled WGS sequence"/>
</dbReference>
<feature type="domain" description="XPG-I" evidence="19">
    <location>
        <begin position="138"/>
        <end position="209"/>
    </location>
</feature>
<dbReference type="AlphaFoldDB" id="A0A8W8IDV9"/>
<evidence type="ECO:0000256" key="3">
    <source>
        <dbReference type="ARBA" id="ARBA00020324"/>
    </source>
</evidence>
<evidence type="ECO:0000313" key="22">
    <source>
        <dbReference type="Proteomes" id="UP000005408"/>
    </source>
</evidence>
<evidence type="ECO:0000256" key="15">
    <source>
        <dbReference type="ARBA" id="ARBA00023242"/>
    </source>
</evidence>
<evidence type="ECO:0000256" key="8">
    <source>
        <dbReference type="ARBA" id="ARBA00022769"/>
    </source>
</evidence>
<dbReference type="SUPFAM" id="SSF88723">
    <property type="entry name" value="PIN domain-like"/>
    <property type="match status" value="1"/>
</dbReference>
<dbReference type="PANTHER" id="PTHR11081:SF8">
    <property type="entry name" value="EXONUCLEASE 1"/>
    <property type="match status" value="1"/>
</dbReference>
<dbReference type="InterPro" id="IPR006084">
    <property type="entry name" value="XPG/Rad2"/>
</dbReference>